<dbReference type="GO" id="GO:0045184">
    <property type="term" value="P:establishment of protein localization"/>
    <property type="evidence" value="ECO:0007669"/>
    <property type="project" value="EnsemblFungi"/>
</dbReference>
<feature type="domain" description="Replication factor-A protein 1 N-terminal" evidence="12">
    <location>
        <begin position="5"/>
        <end position="100"/>
    </location>
</feature>
<evidence type="ECO:0000256" key="3">
    <source>
        <dbReference type="ARBA" id="ARBA00022705"/>
    </source>
</evidence>
<comment type="function">
    <text evidence="9">As part of the replication protein A (RPA/RP-A), a single-stranded DNA-binding heterotrimeric complex, may play an essential role in DNA replication, recombination and repair. Binds and stabilizes single-stranded DNA intermediates, preventing complementary DNA reannealing and recruiting different proteins involved in DNA metabolism.</text>
</comment>
<dbReference type="NCBIfam" id="TIGR00617">
    <property type="entry name" value="rpa1"/>
    <property type="match status" value="1"/>
</dbReference>
<dbReference type="GeneID" id="27686599"/>
<dbReference type="VEuPathDB" id="FungiDB:SPPG_03052"/>
<dbReference type="CDD" id="cd04475">
    <property type="entry name" value="RPA1_DBD_B"/>
    <property type="match status" value="1"/>
</dbReference>
<comment type="subunit">
    <text evidence="9">Component of the heterotrimeric canonical replication protein A complex (RPA).</text>
</comment>
<keyword evidence="8 9" id="KW-0539">Nucleus</keyword>
<name>A0A0L0HMF8_SPIPD</name>
<dbReference type="CDD" id="cd04477">
    <property type="entry name" value="RPA1N"/>
    <property type="match status" value="1"/>
</dbReference>
<dbReference type="FunFam" id="2.40.50.140:FF:000064">
    <property type="entry name" value="Replication protein A subunit"/>
    <property type="match status" value="1"/>
</dbReference>
<dbReference type="GO" id="GO:0007131">
    <property type="term" value="P:reciprocal meiotic recombination"/>
    <property type="evidence" value="ECO:0007669"/>
    <property type="project" value="EnsemblFungi"/>
</dbReference>
<evidence type="ECO:0000259" key="12">
    <source>
        <dbReference type="Pfam" id="PF04057"/>
    </source>
</evidence>
<accession>A0A0L0HMF8</accession>
<dbReference type="GO" id="GO:0006289">
    <property type="term" value="P:nucleotide-excision repair"/>
    <property type="evidence" value="ECO:0007669"/>
    <property type="project" value="EnsemblFungi"/>
</dbReference>
<dbReference type="GO" id="GO:0005829">
    <property type="term" value="C:cytosol"/>
    <property type="evidence" value="ECO:0007669"/>
    <property type="project" value="EnsemblFungi"/>
</dbReference>
<keyword evidence="16" id="KW-1185">Reference proteome</keyword>
<dbReference type="GO" id="GO:0043934">
    <property type="term" value="P:sporulation"/>
    <property type="evidence" value="ECO:0007669"/>
    <property type="project" value="EnsemblFungi"/>
</dbReference>
<keyword evidence="3 9" id="KW-0235">DNA replication</keyword>
<evidence type="ECO:0000256" key="2">
    <source>
        <dbReference type="ARBA" id="ARBA00005690"/>
    </source>
</evidence>
<dbReference type="FunFam" id="2.40.50.140:FF:000041">
    <property type="entry name" value="Replication protein A subunit"/>
    <property type="match status" value="1"/>
</dbReference>
<dbReference type="FunFam" id="2.40.50.140:FF:000117">
    <property type="entry name" value="Replication protein A subunit"/>
    <property type="match status" value="1"/>
</dbReference>
<dbReference type="GO" id="GO:0005662">
    <property type="term" value="C:DNA replication factor A complex"/>
    <property type="evidence" value="ECO:0007669"/>
    <property type="project" value="EnsemblFungi"/>
</dbReference>
<keyword evidence="5 9" id="KW-0863">Zinc-finger</keyword>
<feature type="domain" description="Replication factor A C-terminal" evidence="13">
    <location>
        <begin position="493"/>
        <end position="637"/>
    </location>
</feature>
<dbReference type="OMA" id="DQCDAFY"/>
<dbReference type="Pfam" id="PF16900">
    <property type="entry name" value="REPA_OB_2"/>
    <property type="match status" value="1"/>
</dbReference>
<feature type="domain" description="OB" evidence="11">
    <location>
        <begin position="225"/>
        <end position="308"/>
    </location>
</feature>
<dbReference type="OrthoDB" id="1751331at2759"/>
<protein>
    <recommendedName>
        <fullName evidence="9">Replication protein A subunit</fullName>
    </recommendedName>
</protein>
<dbReference type="FunCoup" id="A0A0L0HMF8">
    <property type="interactions" value="729"/>
</dbReference>
<dbReference type="AlphaFoldDB" id="A0A0L0HMF8"/>
<dbReference type="GO" id="GO:0003697">
    <property type="term" value="F:single-stranded DNA binding"/>
    <property type="evidence" value="ECO:0007669"/>
    <property type="project" value="EnsemblFungi"/>
</dbReference>
<comment type="subcellular location">
    <subcellularLocation>
        <location evidence="1 9">Nucleus</location>
    </subcellularLocation>
</comment>
<dbReference type="Pfam" id="PF01336">
    <property type="entry name" value="tRNA_anti-codon"/>
    <property type="match status" value="1"/>
</dbReference>
<comment type="similarity">
    <text evidence="2 9">Belongs to the replication factor A protein 1 family.</text>
</comment>
<dbReference type="InterPro" id="IPR007199">
    <property type="entry name" value="Rep_factor-A_N"/>
</dbReference>
<dbReference type="GO" id="GO:0006265">
    <property type="term" value="P:DNA topological change"/>
    <property type="evidence" value="ECO:0007669"/>
    <property type="project" value="EnsemblFungi"/>
</dbReference>
<dbReference type="PANTHER" id="PTHR47165">
    <property type="entry name" value="OS03G0429900 PROTEIN"/>
    <property type="match status" value="1"/>
</dbReference>
<feature type="domain" description="Replication protein A OB" evidence="14">
    <location>
        <begin position="333"/>
        <end position="430"/>
    </location>
</feature>
<keyword evidence="7 9" id="KW-0238">DNA-binding</keyword>
<feature type="region of interest" description="Disordered" evidence="10">
    <location>
        <begin position="145"/>
        <end position="208"/>
    </location>
</feature>
<dbReference type="GO" id="GO:0003690">
    <property type="term" value="F:double-stranded DNA binding"/>
    <property type="evidence" value="ECO:0007669"/>
    <property type="project" value="EnsemblFungi"/>
</dbReference>
<keyword evidence="6 9" id="KW-0862">Zinc</keyword>
<evidence type="ECO:0000256" key="6">
    <source>
        <dbReference type="ARBA" id="ARBA00022833"/>
    </source>
</evidence>
<dbReference type="RefSeq" id="XP_016610635.1">
    <property type="nucleotide sequence ID" value="XM_016751337.1"/>
</dbReference>
<dbReference type="STRING" id="645134.A0A0L0HMF8"/>
<organism evidence="15 16">
    <name type="scientific">Spizellomyces punctatus (strain DAOM BR117)</name>
    <dbReference type="NCBI Taxonomy" id="645134"/>
    <lineage>
        <taxon>Eukaryota</taxon>
        <taxon>Fungi</taxon>
        <taxon>Fungi incertae sedis</taxon>
        <taxon>Chytridiomycota</taxon>
        <taxon>Chytridiomycota incertae sedis</taxon>
        <taxon>Chytridiomycetes</taxon>
        <taxon>Spizellomycetales</taxon>
        <taxon>Spizellomycetaceae</taxon>
        <taxon>Spizellomyces</taxon>
    </lineage>
</organism>
<evidence type="ECO:0000256" key="8">
    <source>
        <dbReference type="ARBA" id="ARBA00023242"/>
    </source>
</evidence>
<dbReference type="GO" id="GO:0008270">
    <property type="term" value="F:zinc ion binding"/>
    <property type="evidence" value="ECO:0007669"/>
    <property type="project" value="UniProtKB-KW"/>
</dbReference>
<dbReference type="GO" id="GO:0007004">
    <property type="term" value="P:telomere maintenance via telomerase"/>
    <property type="evidence" value="ECO:0007669"/>
    <property type="project" value="EnsemblFungi"/>
</dbReference>
<evidence type="ECO:0000256" key="1">
    <source>
        <dbReference type="ARBA" id="ARBA00004123"/>
    </source>
</evidence>
<dbReference type="GO" id="GO:0016567">
    <property type="term" value="P:protein ubiquitination"/>
    <property type="evidence" value="ECO:0007669"/>
    <property type="project" value="EnsemblFungi"/>
</dbReference>
<dbReference type="Proteomes" id="UP000053201">
    <property type="component" value="Unassembled WGS sequence"/>
</dbReference>
<dbReference type="GO" id="GO:0043565">
    <property type="term" value="F:sequence-specific DNA binding"/>
    <property type="evidence" value="ECO:0007669"/>
    <property type="project" value="EnsemblFungi"/>
</dbReference>
<proteinExistence type="inferred from homology"/>
<evidence type="ECO:0000256" key="5">
    <source>
        <dbReference type="ARBA" id="ARBA00022771"/>
    </source>
</evidence>
<dbReference type="InterPro" id="IPR004365">
    <property type="entry name" value="NA-bd_OB_tRNA"/>
</dbReference>
<evidence type="ECO:0000313" key="15">
    <source>
        <dbReference type="EMBL" id="KND02596.1"/>
    </source>
</evidence>
<dbReference type="GO" id="GO:0000724">
    <property type="term" value="P:double-strand break repair via homologous recombination"/>
    <property type="evidence" value="ECO:0007669"/>
    <property type="project" value="EnsemblFungi"/>
</dbReference>
<dbReference type="GO" id="GO:0000722">
    <property type="term" value="P:telomere maintenance via recombination"/>
    <property type="evidence" value="ECO:0007669"/>
    <property type="project" value="EnsemblFungi"/>
</dbReference>
<keyword evidence="4 9" id="KW-0479">Metal-binding</keyword>
<dbReference type="GO" id="GO:0035861">
    <property type="term" value="C:site of double-strand break"/>
    <property type="evidence" value="ECO:0007669"/>
    <property type="project" value="EnsemblFungi"/>
</dbReference>
<evidence type="ECO:0000313" key="16">
    <source>
        <dbReference type="Proteomes" id="UP000053201"/>
    </source>
</evidence>
<evidence type="ECO:0000256" key="4">
    <source>
        <dbReference type="ARBA" id="ARBA00022723"/>
    </source>
</evidence>
<dbReference type="EMBL" id="KQ257453">
    <property type="protein sequence ID" value="KND02596.1"/>
    <property type="molecule type" value="Genomic_DNA"/>
</dbReference>
<dbReference type="GO" id="GO:0033260">
    <property type="term" value="P:nuclear DNA replication"/>
    <property type="evidence" value="ECO:0007669"/>
    <property type="project" value="EnsemblFungi"/>
</dbReference>
<evidence type="ECO:0000256" key="7">
    <source>
        <dbReference type="ARBA" id="ARBA00023125"/>
    </source>
</evidence>
<sequence>MTLRLTKGALLSVSQAPPNVEGPNAVLQVLQIKKTNLDKYRLLLSDGDHYMTAMLNTQFNDKVTSGEMRKGAIVRLTRYLCNDVANNRRILIILGVDVLTPHQDNIPRQGNPAGLGMGENSNVALQQEQDQDQQAQSRNYGAPVATVQGTTGYGGNNTGYGGGNYDGGYRQQQPPPQQQQRQGGFGSNPQGKFGGGGTNMPPKTVGDTPAAIFPISSLSPYQNKWTIKARVVGKSDVKHWDNQRGQGKLFSCTFVDESGEIRATGFNDAVDAWYDVLEDGKVYYVSKAPIKPAKKQFSNVKNEYEMQIEPGTTITPCLDASGLPEMRYSFVELSKLYEVQNGSIIDVIGIVRDVGDLGELVSKTTQRPFKKRDLTIADATLFEVRMTLFGRHAETFDGRDCPVLAVKGVKVGDFGGRSLTALSSSMLSVNPDISEAHHLRGWYDTEGKTQQYQTYSTAGGTGVGTGTGGKREPFKCIAQIKDENLGMGEKPDYFRVRALVTFFKDQNLWYPACPSENCNKKVTDVSTGWRCEKCDKLYPNPSYRYILSLSISDHTGGMWLQAFNETAQSLLGKSADELVQLKDMDPAAFAAVLAAPNFRIYDFKVRAKAETYQDEAKVRSTIMGYTPINYASASHELSSMIEQYGSMGVKEELM</sequence>
<dbReference type="Pfam" id="PF04057">
    <property type="entry name" value="Rep-A_N"/>
    <property type="match status" value="1"/>
</dbReference>
<dbReference type="InterPro" id="IPR013955">
    <property type="entry name" value="Rep_factor-A_C"/>
</dbReference>
<dbReference type="CDD" id="cd04476">
    <property type="entry name" value="RPA1_DBD_C"/>
    <property type="match status" value="1"/>
</dbReference>
<evidence type="ECO:0000259" key="13">
    <source>
        <dbReference type="Pfam" id="PF08646"/>
    </source>
</evidence>
<evidence type="ECO:0000256" key="9">
    <source>
        <dbReference type="RuleBase" id="RU364130"/>
    </source>
</evidence>
<dbReference type="InterPro" id="IPR031657">
    <property type="entry name" value="REPA_OB_2"/>
</dbReference>
<dbReference type="GO" id="GO:0000785">
    <property type="term" value="C:chromatin"/>
    <property type="evidence" value="ECO:0007669"/>
    <property type="project" value="EnsemblFungi"/>
</dbReference>
<dbReference type="GO" id="GO:0140445">
    <property type="term" value="C:chromosome, telomeric repeat region"/>
    <property type="evidence" value="ECO:0007669"/>
    <property type="project" value="EnsemblFungi"/>
</dbReference>
<gene>
    <name evidence="15" type="ORF">SPPG_03052</name>
</gene>
<feature type="compositionally biased region" description="Gly residues" evidence="10">
    <location>
        <begin position="151"/>
        <end position="166"/>
    </location>
</feature>
<evidence type="ECO:0000259" key="14">
    <source>
        <dbReference type="Pfam" id="PF16900"/>
    </source>
</evidence>
<dbReference type="GO" id="GO:0030491">
    <property type="term" value="P:heteroduplex formation"/>
    <property type="evidence" value="ECO:0007669"/>
    <property type="project" value="EnsemblFungi"/>
</dbReference>
<dbReference type="InParanoid" id="A0A0L0HMF8"/>
<evidence type="ECO:0000259" key="11">
    <source>
        <dbReference type="Pfam" id="PF01336"/>
    </source>
</evidence>
<dbReference type="Gene3D" id="2.40.50.140">
    <property type="entry name" value="Nucleic acid-binding proteins"/>
    <property type="match status" value="4"/>
</dbReference>
<feature type="compositionally biased region" description="Low complexity" evidence="10">
    <location>
        <begin position="167"/>
        <end position="182"/>
    </location>
</feature>
<evidence type="ECO:0000256" key="10">
    <source>
        <dbReference type="SAM" id="MobiDB-lite"/>
    </source>
</evidence>
<dbReference type="SUPFAM" id="SSF50249">
    <property type="entry name" value="Nucleic acid-binding proteins"/>
    <property type="match status" value="4"/>
</dbReference>
<dbReference type="InterPro" id="IPR012340">
    <property type="entry name" value="NA-bd_OB-fold"/>
</dbReference>
<dbReference type="Pfam" id="PF08646">
    <property type="entry name" value="Rep_fac-A_C"/>
    <property type="match status" value="1"/>
</dbReference>
<reference evidence="15 16" key="1">
    <citation type="submission" date="2009-08" db="EMBL/GenBank/DDBJ databases">
        <title>The Genome Sequence of Spizellomyces punctatus strain DAOM BR117.</title>
        <authorList>
            <consortium name="The Broad Institute Genome Sequencing Platform"/>
            <person name="Russ C."/>
            <person name="Cuomo C."/>
            <person name="Shea T."/>
            <person name="Young S.K."/>
            <person name="Zeng Q."/>
            <person name="Koehrsen M."/>
            <person name="Haas B."/>
            <person name="Borodovsky M."/>
            <person name="Guigo R."/>
            <person name="Alvarado L."/>
            <person name="Berlin A."/>
            <person name="Bochicchio J."/>
            <person name="Borenstein D."/>
            <person name="Chapman S."/>
            <person name="Chen Z."/>
            <person name="Engels R."/>
            <person name="Freedman E."/>
            <person name="Gellesch M."/>
            <person name="Goldberg J."/>
            <person name="Griggs A."/>
            <person name="Gujja S."/>
            <person name="Heiman D."/>
            <person name="Hepburn T."/>
            <person name="Howarth C."/>
            <person name="Jen D."/>
            <person name="Larson L."/>
            <person name="Lewis B."/>
            <person name="Mehta T."/>
            <person name="Park D."/>
            <person name="Pearson M."/>
            <person name="Roberts A."/>
            <person name="Saif S."/>
            <person name="Shenoy N."/>
            <person name="Sisk P."/>
            <person name="Stolte C."/>
            <person name="Sykes S."/>
            <person name="Thomson T."/>
            <person name="Walk T."/>
            <person name="White J."/>
            <person name="Yandava C."/>
            <person name="Burger G."/>
            <person name="Gray M.W."/>
            <person name="Holland P.W.H."/>
            <person name="King N."/>
            <person name="Lang F.B.F."/>
            <person name="Roger A.J."/>
            <person name="Ruiz-Trillo I."/>
            <person name="Lander E."/>
            <person name="Nusbaum C."/>
        </authorList>
    </citation>
    <scope>NUCLEOTIDE SEQUENCE [LARGE SCALE GENOMIC DNA]</scope>
    <source>
        <strain evidence="15 16">DAOM BR117</strain>
    </source>
</reference>
<dbReference type="InterPro" id="IPR047192">
    <property type="entry name" value="Euk_RPA1_DBD_C"/>
</dbReference>
<dbReference type="eggNOG" id="KOG0851">
    <property type="taxonomic scope" value="Eukaryota"/>
</dbReference>
<dbReference type="PANTHER" id="PTHR47165:SF4">
    <property type="entry name" value="OS03G0429900 PROTEIN"/>
    <property type="match status" value="1"/>
</dbReference>
<dbReference type="InterPro" id="IPR004591">
    <property type="entry name" value="Rfa1"/>
</dbReference>
<dbReference type="CDD" id="cd04474">
    <property type="entry name" value="RPA1_DBD_A"/>
    <property type="match status" value="1"/>
</dbReference>
<dbReference type="GO" id="GO:0000794">
    <property type="term" value="C:condensed nuclear chromosome"/>
    <property type="evidence" value="ECO:0007669"/>
    <property type="project" value="EnsemblFungi"/>
</dbReference>
<dbReference type="FunFam" id="2.40.50.140:FF:000090">
    <property type="entry name" value="Replication protein A subunit"/>
    <property type="match status" value="1"/>
</dbReference>